<dbReference type="InterPro" id="IPR002823">
    <property type="entry name" value="DUF112_TM"/>
</dbReference>
<evidence type="ECO:0000313" key="3">
    <source>
        <dbReference type="EMBL" id="SFN99262.1"/>
    </source>
</evidence>
<dbReference type="InParanoid" id="A0A1I5DJ62"/>
<accession>A0A1I5DJ62</accession>
<sequence>MPGDLLDGIVQALSPPTVFWLFLGAAVGLVIGVLPAVGATVGVVLFLPFTYGMDLPTAIVFLLAIYTTGQYGDSVSSILLRTPGGPGTIASCWDGYPMAKRGEGARALGISTLASMLGGLIGAVILAGLAYPLTQGAMELQPPEYFMLGIMALALVSVAAHGQTLKGIVMAAAGLLVSFVGQDPIAGFTDRFTFGLDRLSGGVPELSVFVGLFAITQTMVMLSGRDGSPTAAASRLSYGQALRGFGDVLSRPATVLRSSVTGTWIGILPGLGVTTATITAYLLEKRAARRPEEFGKGAPAGLAAAETAKGTCAVGDMIPTLTLGIPGSLTGAIILSAFILHGVQPGPQFLSSGSEPFIVLAGITLTQVLIVIAGFPLIKVFTQITRVPNRILAPVLVALCFLGAFVERNQPTDVLVLILAGLFGFALMRAGYPAITFVLGIILGPEIEKNFHRSLQMGGGSPELLWQRPLTITFFAVIVLFFSWPVLRRGLRGLRGHWRLRGLRLGRKAPSGGALVADARDAFAPVPDASAPAPDGTVPGAGEAAAEEYLGVGPPARRGALILEAALAVTAAVLLAVSLRYPADAATFPVLVSSVLLALALWQAARSLRSGAWRAAAIDPRDGAGASDRIGRVTGGWMFPAATFLGYYLAIGLAGFVVASVLYMALLPLAYRYRPARIPVSTALVCGALLVVISNALGILLPDGLWG</sequence>
<feature type="transmembrane region" description="Helical" evidence="1">
    <location>
        <begin position="645"/>
        <end position="666"/>
    </location>
</feature>
<gene>
    <name evidence="3" type="ORF">SAMN04489713_103635</name>
</gene>
<evidence type="ECO:0000256" key="1">
    <source>
        <dbReference type="SAM" id="Phobius"/>
    </source>
</evidence>
<dbReference type="AlphaFoldDB" id="A0A1I5DJ62"/>
<feature type="transmembrane region" description="Helical" evidence="1">
    <location>
        <begin position="54"/>
        <end position="72"/>
    </location>
</feature>
<evidence type="ECO:0000259" key="2">
    <source>
        <dbReference type="Pfam" id="PF01970"/>
    </source>
</evidence>
<feature type="transmembrane region" description="Helical" evidence="1">
    <location>
        <begin position="145"/>
        <end position="162"/>
    </location>
</feature>
<feature type="transmembrane region" description="Helical" evidence="1">
    <location>
        <begin position="264"/>
        <end position="283"/>
    </location>
</feature>
<reference evidence="3 4" key="1">
    <citation type="submission" date="2016-10" db="EMBL/GenBank/DDBJ databases">
        <authorList>
            <person name="de Groot N.N."/>
        </authorList>
    </citation>
    <scope>NUCLEOTIDE SEQUENCE [LARGE SCALE GENOMIC DNA]</scope>
    <source>
        <strain evidence="3 4">DSM 43067</strain>
    </source>
</reference>
<dbReference type="Proteomes" id="UP000183413">
    <property type="component" value="Unassembled WGS sequence"/>
</dbReference>
<feature type="transmembrane region" description="Helical" evidence="1">
    <location>
        <begin position="390"/>
        <end position="406"/>
    </location>
</feature>
<feature type="transmembrane region" description="Helical" evidence="1">
    <location>
        <begin position="206"/>
        <end position="224"/>
    </location>
</feature>
<dbReference type="Pfam" id="PF01970">
    <property type="entry name" value="TctA"/>
    <property type="match status" value="1"/>
</dbReference>
<name>A0A1I5DJ62_9ACTN</name>
<evidence type="ECO:0000313" key="4">
    <source>
        <dbReference type="Proteomes" id="UP000183413"/>
    </source>
</evidence>
<organism evidence="3 4">
    <name type="scientific">Actinomadura madurae</name>
    <dbReference type="NCBI Taxonomy" id="1993"/>
    <lineage>
        <taxon>Bacteria</taxon>
        <taxon>Bacillati</taxon>
        <taxon>Actinomycetota</taxon>
        <taxon>Actinomycetes</taxon>
        <taxon>Streptosporangiales</taxon>
        <taxon>Thermomonosporaceae</taxon>
        <taxon>Actinomadura</taxon>
    </lineage>
</organism>
<dbReference type="EMBL" id="FOVH01000003">
    <property type="protein sequence ID" value="SFN99262.1"/>
    <property type="molecule type" value="Genomic_DNA"/>
</dbReference>
<protein>
    <submittedName>
        <fullName evidence="3">TctA family transporter</fullName>
    </submittedName>
</protein>
<feature type="transmembrane region" description="Helical" evidence="1">
    <location>
        <begin position="323"/>
        <end position="344"/>
    </location>
</feature>
<dbReference type="eggNOG" id="COG3333">
    <property type="taxonomic scope" value="Bacteria"/>
</dbReference>
<feature type="transmembrane region" description="Helical" evidence="1">
    <location>
        <begin position="586"/>
        <end position="605"/>
    </location>
</feature>
<keyword evidence="1" id="KW-0472">Membrane</keyword>
<keyword evidence="4" id="KW-1185">Reference proteome</keyword>
<dbReference type="STRING" id="1993.SAMN04489713_103635"/>
<feature type="transmembrane region" description="Helical" evidence="1">
    <location>
        <begin position="107"/>
        <end position="133"/>
    </location>
</feature>
<feature type="transmembrane region" description="Helical" evidence="1">
    <location>
        <begin position="559"/>
        <end position="579"/>
    </location>
</feature>
<keyword evidence="1" id="KW-1133">Transmembrane helix</keyword>
<keyword evidence="1" id="KW-0812">Transmembrane</keyword>
<feature type="transmembrane region" description="Helical" evidence="1">
    <location>
        <begin position="418"/>
        <end position="444"/>
    </location>
</feature>
<dbReference type="RefSeq" id="WP_177287684.1">
    <property type="nucleotide sequence ID" value="NZ_FOVH01000003.1"/>
</dbReference>
<proteinExistence type="predicted"/>
<feature type="transmembrane region" description="Helical" evidence="1">
    <location>
        <begin position="465"/>
        <end position="487"/>
    </location>
</feature>
<feature type="transmembrane region" description="Helical" evidence="1">
    <location>
        <begin position="20"/>
        <end position="47"/>
    </location>
</feature>
<dbReference type="PANTHER" id="PTHR35342">
    <property type="entry name" value="TRICARBOXYLIC TRANSPORT PROTEIN"/>
    <property type="match status" value="1"/>
</dbReference>
<feature type="domain" description="DUF112" evidence="2">
    <location>
        <begin position="19"/>
        <end position="439"/>
    </location>
</feature>
<feature type="transmembrane region" description="Helical" evidence="1">
    <location>
        <begin position="678"/>
        <end position="701"/>
    </location>
</feature>
<dbReference type="PANTHER" id="PTHR35342:SF5">
    <property type="entry name" value="TRICARBOXYLIC TRANSPORT PROTEIN"/>
    <property type="match status" value="1"/>
</dbReference>
<feature type="transmembrane region" description="Helical" evidence="1">
    <location>
        <begin position="356"/>
        <end position="378"/>
    </location>
</feature>